<evidence type="ECO:0000256" key="1">
    <source>
        <dbReference type="ARBA" id="ARBA00004651"/>
    </source>
</evidence>
<feature type="transmembrane region" description="Helical" evidence="7">
    <location>
        <begin position="285"/>
        <end position="309"/>
    </location>
</feature>
<organism evidence="10 11">
    <name type="scientific">Pseudoalteromonas luteoviolacea</name>
    <dbReference type="NCBI Taxonomy" id="43657"/>
    <lineage>
        <taxon>Bacteria</taxon>
        <taxon>Pseudomonadati</taxon>
        <taxon>Pseudomonadota</taxon>
        <taxon>Gammaproteobacteria</taxon>
        <taxon>Alteromonadales</taxon>
        <taxon>Pseudoalteromonadaceae</taxon>
        <taxon>Pseudoalteromonas</taxon>
    </lineage>
</organism>
<keyword evidence="2" id="KW-1003">Cell membrane</keyword>
<evidence type="ECO:0000313" key="11">
    <source>
        <dbReference type="Proteomes" id="UP000093366"/>
    </source>
</evidence>
<feature type="transmembrane region" description="Helical" evidence="7">
    <location>
        <begin position="21"/>
        <end position="46"/>
    </location>
</feature>
<evidence type="ECO:0000256" key="5">
    <source>
        <dbReference type="ARBA" id="ARBA00023136"/>
    </source>
</evidence>
<feature type="transmembrane region" description="Helical" evidence="7">
    <location>
        <begin position="771"/>
        <end position="793"/>
    </location>
</feature>
<feature type="domain" description="MacB-like periplasmic core" evidence="9">
    <location>
        <begin position="27"/>
        <end position="215"/>
    </location>
</feature>
<dbReference type="EMBL" id="MAUJ01000014">
    <property type="protein sequence ID" value="OCQ18697.1"/>
    <property type="molecule type" value="Genomic_DNA"/>
</dbReference>
<keyword evidence="5 7" id="KW-0472">Membrane</keyword>
<feature type="domain" description="MacB-like periplasmic core" evidence="9">
    <location>
        <begin position="431"/>
        <end position="648"/>
    </location>
</feature>
<dbReference type="InterPro" id="IPR050250">
    <property type="entry name" value="Macrolide_Exporter_MacB"/>
</dbReference>
<dbReference type="PANTHER" id="PTHR30572">
    <property type="entry name" value="MEMBRANE COMPONENT OF TRANSPORTER-RELATED"/>
    <property type="match status" value="1"/>
</dbReference>
<evidence type="ECO:0008006" key="12">
    <source>
        <dbReference type="Google" id="ProtNLM"/>
    </source>
</evidence>
<evidence type="ECO:0000256" key="3">
    <source>
        <dbReference type="ARBA" id="ARBA00022692"/>
    </source>
</evidence>
<reference evidence="11" key="1">
    <citation type="submission" date="2016-07" db="EMBL/GenBank/DDBJ databases">
        <authorList>
            <person name="Florea S."/>
            <person name="Webb J.S."/>
            <person name="Jaromczyk J."/>
            <person name="Schardl C.L."/>
        </authorList>
    </citation>
    <scope>NUCLEOTIDE SEQUENCE [LARGE SCALE GENOMIC DNA]</scope>
    <source>
        <strain evidence="11">IPB1</strain>
    </source>
</reference>
<evidence type="ECO:0000259" key="9">
    <source>
        <dbReference type="Pfam" id="PF12704"/>
    </source>
</evidence>
<evidence type="ECO:0000256" key="6">
    <source>
        <dbReference type="ARBA" id="ARBA00038076"/>
    </source>
</evidence>
<evidence type="ECO:0000256" key="7">
    <source>
        <dbReference type="SAM" id="Phobius"/>
    </source>
</evidence>
<dbReference type="OrthoDB" id="5749226at2"/>
<dbReference type="AlphaFoldDB" id="A0A1C0TJK9"/>
<keyword evidence="4 7" id="KW-1133">Transmembrane helix</keyword>
<feature type="transmembrane region" description="Helical" evidence="7">
    <location>
        <begin position="681"/>
        <end position="708"/>
    </location>
</feature>
<dbReference type="GO" id="GO:0022857">
    <property type="term" value="F:transmembrane transporter activity"/>
    <property type="evidence" value="ECO:0007669"/>
    <property type="project" value="TreeGrafter"/>
</dbReference>
<feature type="transmembrane region" description="Helical" evidence="7">
    <location>
        <begin position="729"/>
        <end position="751"/>
    </location>
</feature>
<comment type="subcellular location">
    <subcellularLocation>
        <location evidence="1">Cell membrane</location>
        <topology evidence="1">Multi-pass membrane protein</topology>
    </subcellularLocation>
</comment>
<evidence type="ECO:0000313" key="10">
    <source>
        <dbReference type="EMBL" id="OCQ18697.1"/>
    </source>
</evidence>
<feature type="domain" description="ABC3 transporter permease C-terminal" evidence="8">
    <location>
        <begin position="292"/>
        <end position="404"/>
    </location>
</feature>
<dbReference type="Proteomes" id="UP000093366">
    <property type="component" value="Unassembled WGS sequence"/>
</dbReference>
<comment type="caution">
    <text evidence="10">The sequence shown here is derived from an EMBL/GenBank/DDBJ whole genome shotgun (WGS) entry which is preliminary data.</text>
</comment>
<dbReference type="Pfam" id="PF12704">
    <property type="entry name" value="MacB_PCD"/>
    <property type="match status" value="2"/>
</dbReference>
<sequence length="808" mass="89604">MSRIKDEFRLALFSLIKRRQFSYSVVFSLALTLGILIAVFNLNYLLLAKPLPFPDQERLVSVNIEHINTTSGESSAHNTAVGLIELYKDQQVLDKVELIYQEKQLLLSHPEQPKISVAYVTPGYLELLGATMEQGRHFSQQEGLNNQVPVAILSYKAWQTWFSDQANAVGSMVEIQDTKFKVVGIVQEEFSEYRPQLEEGNIQIWLPWSYQPLNTSDWSVGRNTLAAVGLLGNTNNTVQVTESLTSVVSQKFTTDTAAKSGFKDTKVNVTITDLKDVIVGDAKKIGIVLFSGALILLLIACSNIVNLFLSRAIEKSRTLAIQACVGAKPKHLFMAMFAESLILTLCATLIGFIIAAWCFVLFQELAGDQLPRLSELSLDVVTILFSLLITIVLSVIFSWLSIRVIDYRKLKENLQSSGKGSGLQISKWSRSALVISQVSLACTLIVATLALMTSTIRTMNTPPGFDTDGVVTFTLNPGTSYNTGKKQNALLNNIKAEVDQLSQVDATSIAIHPPIRAGEWRMQFFDENKNQLGAFPFNMVDENYFPLINQKIIAGKNFTKDDMYASQNRPIILSQSAAYQLFGNNNAIGELVYTSRGEARKIIGVAADIFNPHNGNDTKGIKIYTPFSMWQLRIIAKVKPGSELTKAQLMQLVESKAPGARIDEYDTLEGIYQKLLYKHKVIAWFVLAVSVLAILLAGIGIYGVLSYSTQIRRYELGIRMSLGAKSKRIVTMLLMDNMLPIGVGIACSLIGSVLLYRFNRELLETIMQPELLSIILASVIMIVVALIACYLPVKKVLKDDPVRALRAD</sequence>
<dbReference type="InterPro" id="IPR025857">
    <property type="entry name" value="MacB_PCD"/>
</dbReference>
<dbReference type="InterPro" id="IPR003838">
    <property type="entry name" value="ABC3_permease_C"/>
</dbReference>
<feature type="transmembrane region" description="Helical" evidence="7">
    <location>
        <begin position="382"/>
        <end position="402"/>
    </location>
</feature>
<dbReference type="Pfam" id="PF02687">
    <property type="entry name" value="FtsX"/>
    <property type="match status" value="2"/>
</dbReference>
<dbReference type="GO" id="GO:0005886">
    <property type="term" value="C:plasma membrane"/>
    <property type="evidence" value="ECO:0007669"/>
    <property type="project" value="UniProtKB-SubCell"/>
</dbReference>
<name>A0A1C0TJK9_9GAMM</name>
<dbReference type="PANTHER" id="PTHR30572:SF4">
    <property type="entry name" value="ABC TRANSPORTER PERMEASE YTRF"/>
    <property type="match status" value="1"/>
</dbReference>
<proteinExistence type="inferred from homology"/>
<dbReference type="RefSeq" id="WP_065792818.1">
    <property type="nucleotide sequence ID" value="NZ_JAGJED010000021.1"/>
</dbReference>
<accession>A0A1C0TJK9</accession>
<feature type="domain" description="ABC3 transporter permease C-terminal" evidence="8">
    <location>
        <begin position="688"/>
        <end position="801"/>
    </location>
</feature>
<feature type="transmembrane region" description="Helical" evidence="7">
    <location>
        <begin position="432"/>
        <end position="452"/>
    </location>
</feature>
<comment type="similarity">
    <text evidence="6">Belongs to the ABC-4 integral membrane protein family.</text>
</comment>
<keyword evidence="3 7" id="KW-0812">Transmembrane</keyword>
<evidence type="ECO:0000256" key="4">
    <source>
        <dbReference type="ARBA" id="ARBA00022989"/>
    </source>
</evidence>
<evidence type="ECO:0000256" key="2">
    <source>
        <dbReference type="ARBA" id="ARBA00022475"/>
    </source>
</evidence>
<evidence type="ECO:0000259" key="8">
    <source>
        <dbReference type="Pfam" id="PF02687"/>
    </source>
</evidence>
<feature type="transmembrane region" description="Helical" evidence="7">
    <location>
        <begin position="340"/>
        <end position="362"/>
    </location>
</feature>
<protein>
    <recommendedName>
        <fullName evidence="12">ABC transporter permease</fullName>
    </recommendedName>
</protein>
<gene>
    <name evidence="10" type="ORF">A7985_23295</name>
</gene>